<protein>
    <submittedName>
        <fullName evidence="1">Uncharacterized protein</fullName>
    </submittedName>
</protein>
<accession>X1CV03</accession>
<evidence type="ECO:0000313" key="1">
    <source>
        <dbReference type="EMBL" id="GAG99928.1"/>
    </source>
</evidence>
<sequence>TINLQESASQVKGFFKEFKLSFTALLDTTGEVGASFGIRAIPTAYILDKTGRIIGQVNGPREWDSKEAIALFENLIDIKIK</sequence>
<dbReference type="EMBL" id="BART01026691">
    <property type="protein sequence ID" value="GAG99928.1"/>
    <property type="molecule type" value="Genomic_DNA"/>
</dbReference>
<gene>
    <name evidence="1" type="ORF">S01H4_47520</name>
</gene>
<reference evidence="1" key="1">
    <citation type="journal article" date="2014" name="Front. Microbiol.">
        <title>High frequency of phylogenetically diverse reductive dehalogenase-homologous genes in deep subseafloor sedimentary metagenomes.</title>
        <authorList>
            <person name="Kawai M."/>
            <person name="Futagami T."/>
            <person name="Toyoda A."/>
            <person name="Takaki Y."/>
            <person name="Nishi S."/>
            <person name="Hori S."/>
            <person name="Arai W."/>
            <person name="Tsubouchi T."/>
            <person name="Morono Y."/>
            <person name="Uchiyama I."/>
            <person name="Ito T."/>
            <person name="Fujiyama A."/>
            <person name="Inagaki F."/>
            <person name="Takami H."/>
        </authorList>
    </citation>
    <scope>NUCLEOTIDE SEQUENCE</scope>
    <source>
        <strain evidence="1">Expedition CK06-06</strain>
    </source>
</reference>
<dbReference type="SUPFAM" id="SSF52833">
    <property type="entry name" value="Thioredoxin-like"/>
    <property type="match status" value="1"/>
</dbReference>
<proteinExistence type="predicted"/>
<dbReference type="InterPro" id="IPR036249">
    <property type="entry name" value="Thioredoxin-like_sf"/>
</dbReference>
<name>X1CV03_9ZZZZ</name>
<dbReference type="AlphaFoldDB" id="X1CV03"/>
<dbReference type="CDD" id="cd02966">
    <property type="entry name" value="TlpA_like_family"/>
    <property type="match status" value="1"/>
</dbReference>
<comment type="caution">
    <text evidence="1">The sequence shown here is derived from an EMBL/GenBank/DDBJ whole genome shotgun (WGS) entry which is preliminary data.</text>
</comment>
<organism evidence="1">
    <name type="scientific">marine sediment metagenome</name>
    <dbReference type="NCBI Taxonomy" id="412755"/>
    <lineage>
        <taxon>unclassified sequences</taxon>
        <taxon>metagenomes</taxon>
        <taxon>ecological metagenomes</taxon>
    </lineage>
</organism>
<dbReference type="Gene3D" id="3.40.30.10">
    <property type="entry name" value="Glutaredoxin"/>
    <property type="match status" value="1"/>
</dbReference>
<feature type="non-terminal residue" evidence="1">
    <location>
        <position position="1"/>
    </location>
</feature>